<dbReference type="GO" id="GO:0003677">
    <property type="term" value="F:DNA binding"/>
    <property type="evidence" value="ECO:0007669"/>
    <property type="project" value="UniProtKB-KW"/>
</dbReference>
<evidence type="ECO:0000256" key="3">
    <source>
        <dbReference type="ARBA" id="ARBA00023100"/>
    </source>
</evidence>
<evidence type="ECO:0000313" key="9">
    <source>
        <dbReference type="EMBL" id="PHN06839.1"/>
    </source>
</evidence>
<keyword evidence="4" id="KW-0238">DNA-binding</keyword>
<comment type="similarity">
    <text evidence="1">Belongs to the site-specific recombinase resolvase family.</text>
</comment>
<accession>A0A2D0NF92</accession>
<dbReference type="InterPro" id="IPR006118">
    <property type="entry name" value="Recombinase_CS"/>
</dbReference>
<organism evidence="9 10">
    <name type="scientific">Flavilitoribacter nigricans (strain ATCC 23147 / DSM 23189 / NBRC 102662 / NCIMB 1420 / SS-2)</name>
    <name type="common">Lewinella nigricans</name>
    <dbReference type="NCBI Taxonomy" id="1122177"/>
    <lineage>
        <taxon>Bacteria</taxon>
        <taxon>Pseudomonadati</taxon>
        <taxon>Bacteroidota</taxon>
        <taxon>Saprospiria</taxon>
        <taxon>Saprospirales</taxon>
        <taxon>Lewinellaceae</taxon>
        <taxon>Flavilitoribacter</taxon>
    </lineage>
</organism>
<keyword evidence="2" id="KW-0229">DNA integration</keyword>
<dbReference type="InterPro" id="IPR006119">
    <property type="entry name" value="Resolv_N"/>
</dbReference>
<protein>
    <submittedName>
        <fullName evidence="9">Resolvase</fullName>
    </submittedName>
</protein>
<dbReference type="OrthoDB" id="9797501at2"/>
<evidence type="ECO:0000256" key="2">
    <source>
        <dbReference type="ARBA" id="ARBA00022908"/>
    </source>
</evidence>
<dbReference type="EMBL" id="PDUD01000017">
    <property type="protein sequence ID" value="PHN06839.1"/>
    <property type="molecule type" value="Genomic_DNA"/>
</dbReference>
<dbReference type="GO" id="GO:0000150">
    <property type="term" value="F:DNA strand exchange activity"/>
    <property type="evidence" value="ECO:0007669"/>
    <property type="project" value="UniProtKB-KW"/>
</dbReference>
<dbReference type="RefSeq" id="WP_099150094.1">
    <property type="nucleotide sequence ID" value="NZ_PDUD01000017.1"/>
</dbReference>
<name>A0A2D0NF92_FLAN2</name>
<dbReference type="PROSITE" id="PS00397">
    <property type="entry name" value="RECOMBINASES_1"/>
    <property type="match status" value="1"/>
</dbReference>
<proteinExistence type="inferred from homology"/>
<dbReference type="FunFam" id="3.40.50.1390:FF:000001">
    <property type="entry name" value="DNA recombinase"/>
    <property type="match status" value="1"/>
</dbReference>
<keyword evidence="5" id="KW-0233">DNA recombination</keyword>
<comment type="caution">
    <text evidence="9">The sequence shown here is derived from an EMBL/GenBank/DDBJ whole genome shotgun (WGS) entry which is preliminary data.</text>
</comment>
<dbReference type="Pfam" id="PF02796">
    <property type="entry name" value="HTH_7"/>
    <property type="match status" value="1"/>
</dbReference>
<dbReference type="GO" id="GO:0015074">
    <property type="term" value="P:DNA integration"/>
    <property type="evidence" value="ECO:0007669"/>
    <property type="project" value="UniProtKB-KW"/>
</dbReference>
<evidence type="ECO:0000313" key="10">
    <source>
        <dbReference type="Proteomes" id="UP000223913"/>
    </source>
</evidence>
<evidence type="ECO:0000256" key="7">
    <source>
        <dbReference type="PROSITE-ProRule" id="PRU10137"/>
    </source>
</evidence>
<dbReference type="Gene3D" id="3.40.50.1390">
    <property type="entry name" value="Resolvase, N-terminal catalytic domain"/>
    <property type="match status" value="1"/>
</dbReference>
<keyword evidence="3" id="KW-0230">DNA invertase</keyword>
<dbReference type="PANTHER" id="PTHR30461:SF2">
    <property type="entry name" value="SERINE RECOMBINASE PINE-RELATED"/>
    <property type="match status" value="1"/>
</dbReference>
<sequence length="207" mass="23810">MKVGYARVSTGEQHLEQQIEALKAAGCEEIFQEKVSGVKSKRPQLEALKRHIRRGDKVYVWKLDRLGRSIIELTTIVTEWRKKGIDFYSVSDNTQFDDTAGGKLFFHMMAAFAEFERNLISERTKAGLQRAKKQGRVGGRPKGLSKKSKQKAVVTAGLYLNSNMSITEISEHLEIARSTIYRYLDHMEVDYEKRSKKREKKPQKQTN</sequence>
<dbReference type="Gene3D" id="1.10.10.60">
    <property type="entry name" value="Homeodomain-like"/>
    <property type="match status" value="1"/>
</dbReference>
<reference evidence="9 10" key="1">
    <citation type="submission" date="2017-10" db="EMBL/GenBank/DDBJ databases">
        <title>The draft genome sequence of Lewinella nigricans NBRC 102662.</title>
        <authorList>
            <person name="Wang K."/>
        </authorList>
    </citation>
    <scope>NUCLEOTIDE SEQUENCE [LARGE SCALE GENOMIC DNA]</scope>
    <source>
        <strain evidence="9 10">NBRC 102662</strain>
    </source>
</reference>
<dbReference type="InterPro" id="IPR050639">
    <property type="entry name" value="SSR_resolvase"/>
</dbReference>
<evidence type="ECO:0000256" key="6">
    <source>
        <dbReference type="PIRSR" id="PIRSR606118-50"/>
    </source>
</evidence>
<keyword evidence="10" id="KW-1185">Reference proteome</keyword>
<evidence type="ECO:0000256" key="4">
    <source>
        <dbReference type="ARBA" id="ARBA00023125"/>
    </source>
</evidence>
<dbReference type="CDD" id="cd03768">
    <property type="entry name" value="SR_ResInv"/>
    <property type="match status" value="1"/>
</dbReference>
<dbReference type="InterPro" id="IPR006120">
    <property type="entry name" value="Resolvase_HTH_dom"/>
</dbReference>
<gene>
    <name evidence="9" type="ORF">CRP01_11180</name>
</gene>
<evidence type="ECO:0000259" key="8">
    <source>
        <dbReference type="PROSITE" id="PS51736"/>
    </source>
</evidence>
<dbReference type="InterPro" id="IPR036162">
    <property type="entry name" value="Resolvase-like_N_sf"/>
</dbReference>
<feature type="active site" description="O-(5'-phospho-DNA)-serine intermediate" evidence="6 7">
    <location>
        <position position="9"/>
    </location>
</feature>
<dbReference type="SMART" id="SM00857">
    <property type="entry name" value="Resolvase"/>
    <property type="match status" value="1"/>
</dbReference>
<dbReference type="SUPFAM" id="SSF53041">
    <property type="entry name" value="Resolvase-like"/>
    <property type="match status" value="1"/>
</dbReference>
<dbReference type="Pfam" id="PF00239">
    <property type="entry name" value="Resolvase"/>
    <property type="match status" value="1"/>
</dbReference>
<dbReference type="PANTHER" id="PTHR30461">
    <property type="entry name" value="DNA-INVERTASE FROM LAMBDOID PROPHAGE"/>
    <property type="match status" value="1"/>
</dbReference>
<dbReference type="Proteomes" id="UP000223913">
    <property type="component" value="Unassembled WGS sequence"/>
</dbReference>
<feature type="domain" description="Resolvase/invertase-type recombinase catalytic" evidence="8">
    <location>
        <begin position="1"/>
        <end position="135"/>
    </location>
</feature>
<evidence type="ECO:0000256" key="1">
    <source>
        <dbReference type="ARBA" id="ARBA00009913"/>
    </source>
</evidence>
<dbReference type="AlphaFoldDB" id="A0A2D0NF92"/>
<evidence type="ECO:0000256" key="5">
    <source>
        <dbReference type="ARBA" id="ARBA00023172"/>
    </source>
</evidence>
<dbReference type="PROSITE" id="PS51736">
    <property type="entry name" value="RECOMBINASES_3"/>
    <property type="match status" value="1"/>
</dbReference>